<keyword evidence="3" id="KW-1185">Reference proteome</keyword>
<feature type="transmembrane region" description="Helical" evidence="1">
    <location>
        <begin position="6"/>
        <end position="24"/>
    </location>
</feature>
<keyword evidence="1" id="KW-0472">Membrane</keyword>
<organism evidence="3 4">
    <name type="scientific">Heterorhabditis bacteriophora</name>
    <name type="common">Entomopathogenic nematode worm</name>
    <dbReference type="NCBI Taxonomy" id="37862"/>
    <lineage>
        <taxon>Eukaryota</taxon>
        <taxon>Metazoa</taxon>
        <taxon>Ecdysozoa</taxon>
        <taxon>Nematoda</taxon>
        <taxon>Chromadorea</taxon>
        <taxon>Rhabditida</taxon>
        <taxon>Rhabditina</taxon>
        <taxon>Rhabditomorpha</taxon>
        <taxon>Strongyloidea</taxon>
        <taxon>Heterorhabditidae</taxon>
        <taxon>Heterorhabditis</taxon>
    </lineage>
</organism>
<dbReference type="InterPro" id="IPR046361">
    <property type="entry name" value="EXOC6/Sec15_C"/>
</dbReference>
<name>A0A1I7X966_HETBA</name>
<reference evidence="4" key="1">
    <citation type="submission" date="2016-11" db="UniProtKB">
        <authorList>
            <consortium name="WormBaseParasite"/>
        </authorList>
    </citation>
    <scope>IDENTIFICATION</scope>
</reference>
<dbReference type="AlphaFoldDB" id="A0A1I7X966"/>
<evidence type="ECO:0000313" key="4">
    <source>
        <dbReference type="WBParaSite" id="Hba_13932"/>
    </source>
</evidence>
<evidence type="ECO:0000259" key="2">
    <source>
        <dbReference type="Pfam" id="PF04091"/>
    </source>
</evidence>
<proteinExistence type="predicted"/>
<keyword evidence="1" id="KW-1133">Transmembrane helix</keyword>
<evidence type="ECO:0000256" key="1">
    <source>
        <dbReference type="SAM" id="Phobius"/>
    </source>
</evidence>
<sequence length="77" mass="9589">MIYIYIYIYIYCSTVYLYLSYSNLRDQYNEILMSEYCAQFEHDLEKDNYSPILVKDEESFRSIIREFPFYKRSMEQV</sequence>
<dbReference type="Pfam" id="PF04091">
    <property type="entry name" value="Sec15_C"/>
    <property type="match status" value="1"/>
</dbReference>
<dbReference type="InterPro" id="IPR042045">
    <property type="entry name" value="EXOC6/Sec15_C_dom1"/>
</dbReference>
<feature type="domain" description="Exocyst complex subunit EXOC6/Sec15 C-terminal" evidence="2">
    <location>
        <begin position="20"/>
        <end position="75"/>
    </location>
</feature>
<keyword evidence="1" id="KW-0812">Transmembrane</keyword>
<protein>
    <recommendedName>
        <fullName evidence="2">Exocyst complex subunit EXOC6/Sec15 C-terminal domain-containing protein</fullName>
    </recommendedName>
</protein>
<dbReference type="Proteomes" id="UP000095283">
    <property type="component" value="Unplaced"/>
</dbReference>
<dbReference type="Gene3D" id="1.10.357.30">
    <property type="entry name" value="Exocyst complex subunit Sec15 C-terminal domain, N-terminal subdomain"/>
    <property type="match status" value="1"/>
</dbReference>
<dbReference type="WBParaSite" id="Hba_13932">
    <property type="protein sequence ID" value="Hba_13932"/>
    <property type="gene ID" value="Hba_13932"/>
</dbReference>
<accession>A0A1I7X966</accession>
<evidence type="ECO:0000313" key="3">
    <source>
        <dbReference type="Proteomes" id="UP000095283"/>
    </source>
</evidence>